<dbReference type="InterPro" id="IPR036534">
    <property type="entry name" value="GAR_dom_sf"/>
</dbReference>
<evidence type="ECO:0000256" key="3">
    <source>
        <dbReference type="ARBA" id="ARBA00023212"/>
    </source>
</evidence>
<organism evidence="8 9">
    <name type="scientific">Ornithorhynchus anatinus</name>
    <name type="common">Duckbill platypus</name>
    <dbReference type="NCBI Taxonomy" id="9258"/>
    <lineage>
        <taxon>Eukaryota</taxon>
        <taxon>Metazoa</taxon>
        <taxon>Chordata</taxon>
        <taxon>Craniata</taxon>
        <taxon>Vertebrata</taxon>
        <taxon>Euteleostomi</taxon>
        <taxon>Mammalia</taxon>
        <taxon>Monotremata</taxon>
        <taxon>Ornithorhynchidae</taxon>
        <taxon>Ornithorhynchus</taxon>
    </lineage>
</organism>
<evidence type="ECO:0000256" key="2">
    <source>
        <dbReference type="ARBA" id="ARBA00022490"/>
    </source>
</evidence>
<dbReference type="SMART" id="SM00033">
    <property type="entry name" value="CH"/>
    <property type="match status" value="1"/>
</dbReference>
<reference evidence="8" key="3">
    <citation type="submission" date="2025-09" db="UniProtKB">
        <authorList>
            <consortium name="Ensembl"/>
        </authorList>
    </citation>
    <scope>IDENTIFICATION</scope>
    <source>
        <strain evidence="8">Glennie</strain>
    </source>
</reference>
<dbReference type="PANTHER" id="PTHR46756">
    <property type="entry name" value="TRANSGELIN"/>
    <property type="match status" value="1"/>
</dbReference>
<dbReference type="GO" id="GO:0031110">
    <property type="term" value="P:regulation of microtubule polymerization or depolymerization"/>
    <property type="evidence" value="ECO:0000318"/>
    <property type="project" value="GO_Central"/>
</dbReference>
<dbReference type="SMART" id="SM00243">
    <property type="entry name" value="GAS2"/>
    <property type="match status" value="1"/>
</dbReference>
<evidence type="ECO:0008006" key="10">
    <source>
        <dbReference type="Google" id="ProtNLM"/>
    </source>
</evidence>
<dbReference type="PROSITE" id="PS50021">
    <property type="entry name" value="CH"/>
    <property type="match status" value="1"/>
</dbReference>
<dbReference type="Pfam" id="PF00307">
    <property type="entry name" value="CH"/>
    <property type="match status" value="1"/>
</dbReference>
<dbReference type="GO" id="GO:0001578">
    <property type="term" value="P:microtubule bundle formation"/>
    <property type="evidence" value="ECO:0000318"/>
    <property type="project" value="GO_Central"/>
</dbReference>
<dbReference type="GO" id="GO:1904825">
    <property type="term" value="P:protein localization to microtubule plus-end"/>
    <property type="evidence" value="ECO:0000318"/>
    <property type="project" value="GO_Central"/>
</dbReference>
<evidence type="ECO:0000256" key="1">
    <source>
        <dbReference type="ARBA" id="ARBA00004245"/>
    </source>
</evidence>
<dbReference type="Gene3D" id="3.30.920.20">
    <property type="entry name" value="Gas2-like domain"/>
    <property type="match status" value="1"/>
</dbReference>
<comment type="similarity">
    <text evidence="4">Belongs to the GAS2 family.</text>
</comment>
<dbReference type="SUPFAM" id="SSF143575">
    <property type="entry name" value="GAS2 domain-like"/>
    <property type="match status" value="1"/>
</dbReference>
<dbReference type="PROSITE" id="PS51460">
    <property type="entry name" value="GAR"/>
    <property type="match status" value="1"/>
</dbReference>
<evidence type="ECO:0000259" key="7">
    <source>
        <dbReference type="PROSITE" id="PS51460"/>
    </source>
</evidence>
<keyword evidence="9" id="KW-1185">Reference proteome</keyword>
<evidence type="ECO:0000313" key="8">
    <source>
        <dbReference type="Ensembl" id="ENSOANP00000038356.1"/>
    </source>
</evidence>
<dbReference type="InterPro" id="IPR003108">
    <property type="entry name" value="GAR_dom"/>
</dbReference>
<comment type="subcellular location">
    <subcellularLocation>
        <location evidence="1">Cytoplasm</location>
        <location evidence="1">Cytoskeleton</location>
    </subcellularLocation>
</comment>
<dbReference type="SUPFAM" id="SSF47576">
    <property type="entry name" value="Calponin-homology domain, CH-domain"/>
    <property type="match status" value="1"/>
</dbReference>
<protein>
    <recommendedName>
        <fullName evidence="10">Growth arrest specific 2 like 2</fullName>
    </recommendedName>
</protein>
<feature type="domain" description="GAR" evidence="7">
    <location>
        <begin position="197"/>
        <end position="277"/>
    </location>
</feature>
<dbReference type="GeneTree" id="ENSGT00940000154849"/>
<dbReference type="InterPro" id="IPR001715">
    <property type="entry name" value="CH_dom"/>
</dbReference>
<dbReference type="Gene3D" id="1.10.418.10">
    <property type="entry name" value="Calponin-like domain"/>
    <property type="match status" value="1"/>
</dbReference>
<proteinExistence type="inferred from homology"/>
<evidence type="ECO:0000256" key="4">
    <source>
        <dbReference type="ARBA" id="ARBA00038441"/>
    </source>
</evidence>
<dbReference type="OMA" id="ANNITHM"/>
<dbReference type="GO" id="GO:0051015">
    <property type="term" value="F:actin filament binding"/>
    <property type="evidence" value="ECO:0000318"/>
    <property type="project" value="GO_Central"/>
</dbReference>
<dbReference type="Pfam" id="PF02187">
    <property type="entry name" value="GAS2"/>
    <property type="match status" value="1"/>
</dbReference>
<reference evidence="8" key="2">
    <citation type="submission" date="2025-08" db="UniProtKB">
        <authorList>
            <consortium name="Ensembl"/>
        </authorList>
    </citation>
    <scope>IDENTIFICATION</scope>
    <source>
        <strain evidence="8">Glennie</strain>
    </source>
</reference>
<evidence type="ECO:0000313" key="9">
    <source>
        <dbReference type="Proteomes" id="UP000002279"/>
    </source>
</evidence>
<dbReference type="GO" id="GO:0008017">
    <property type="term" value="F:microtubule binding"/>
    <property type="evidence" value="ECO:0007669"/>
    <property type="project" value="InterPro"/>
</dbReference>
<evidence type="ECO:0000259" key="6">
    <source>
        <dbReference type="PROSITE" id="PS50021"/>
    </source>
</evidence>
<dbReference type="GO" id="GO:0005737">
    <property type="term" value="C:cytoplasm"/>
    <property type="evidence" value="ECO:0000318"/>
    <property type="project" value="GO_Central"/>
</dbReference>
<dbReference type="AlphaFoldDB" id="A0A6I8NBF1"/>
<evidence type="ECO:0000256" key="5">
    <source>
        <dbReference type="SAM" id="MobiDB-lite"/>
    </source>
</evidence>
<dbReference type="GO" id="GO:0005856">
    <property type="term" value="C:cytoskeleton"/>
    <property type="evidence" value="ECO:0007669"/>
    <property type="project" value="UniProtKB-SubCell"/>
</dbReference>
<dbReference type="CDD" id="cd21268">
    <property type="entry name" value="CH_GAS2L1_2"/>
    <property type="match status" value="1"/>
</dbReference>
<dbReference type="Bgee" id="ENSOANG00000040830">
    <property type="expression patterns" value="Expressed in endometrium and 3 other cell types or tissues"/>
</dbReference>
<accession>A0A6I8NBF1</accession>
<dbReference type="Proteomes" id="UP000002279">
    <property type="component" value="Chromosome 17"/>
</dbReference>
<feature type="region of interest" description="Disordered" evidence="5">
    <location>
        <begin position="164"/>
        <end position="196"/>
    </location>
</feature>
<feature type="domain" description="Calponin-homology (CH)" evidence="6">
    <location>
        <begin position="22"/>
        <end position="146"/>
    </location>
</feature>
<dbReference type="PANTHER" id="PTHR46756:SF14">
    <property type="entry name" value="GAS2-LIKE PROTEIN 2"/>
    <property type="match status" value="1"/>
</dbReference>
<keyword evidence="3" id="KW-0206">Cytoskeleton</keyword>
<feature type="region of interest" description="Disordered" evidence="5">
    <location>
        <begin position="293"/>
        <end position="336"/>
    </location>
</feature>
<dbReference type="GO" id="GO:0051764">
    <property type="term" value="P:actin crosslink formation"/>
    <property type="evidence" value="ECO:0000318"/>
    <property type="project" value="GO_Central"/>
</dbReference>
<dbReference type="InParanoid" id="A0A6I8NBF1"/>
<sequence>MRGAPARPRGPRAFASSARYVAAVKEDLAEWLGGLYPLHIHKDNFLEVLATGRVLCHHANHVTRVARAGLAPGPPGPGRPRRGVSCNLEARPGSFQARDNVSNFIRWCREEMGIREVLMFETEDLVLRKNEKHVVLCLLELARKGARFGVAAPTLVQMEAEIEIEEDPRLRPDPSPDGSAPAGAETTNPVGHGPCPTRGCRSPSPFYRRGNRSALELVSRCTCPVRFSVVKVSEGKYRVGDSGALIFVRILRSHVMVRVGGGWDTLDHYLDKHDPCRCTSLCEFPSLAPAAPEFRPPLRPRSPLLPRRGEEGKTTPRGPPSPELWGAGRFPGDTAT</sequence>
<dbReference type="Ensembl" id="ENSOANT00000076292.1">
    <property type="protein sequence ID" value="ENSOANP00000038356.1"/>
    <property type="gene ID" value="ENSOANG00000040830.1"/>
</dbReference>
<reference evidence="8 9" key="1">
    <citation type="journal article" date="2008" name="Nature">
        <title>Genome analysis of the platypus reveals unique signatures of evolution.</title>
        <authorList>
            <person name="Warren W.C."/>
            <person name="Hillier L.W."/>
            <person name="Marshall Graves J.A."/>
            <person name="Birney E."/>
            <person name="Ponting C.P."/>
            <person name="Grutzner F."/>
            <person name="Belov K."/>
            <person name="Miller W."/>
            <person name="Clarke L."/>
            <person name="Chinwalla A.T."/>
            <person name="Yang S.P."/>
            <person name="Heger A."/>
            <person name="Locke D.P."/>
            <person name="Miethke P."/>
            <person name="Waters P.D."/>
            <person name="Veyrunes F."/>
            <person name="Fulton L."/>
            <person name="Fulton B."/>
            <person name="Graves T."/>
            <person name="Wallis J."/>
            <person name="Puente X.S."/>
            <person name="Lopez-Otin C."/>
            <person name="Ordonez G.R."/>
            <person name="Eichler E.E."/>
            <person name="Chen L."/>
            <person name="Cheng Z."/>
            <person name="Deakin J.E."/>
            <person name="Alsop A."/>
            <person name="Thompson K."/>
            <person name="Kirby P."/>
            <person name="Papenfuss A.T."/>
            <person name="Wakefield M.J."/>
            <person name="Olender T."/>
            <person name="Lancet D."/>
            <person name="Huttley G.A."/>
            <person name="Smit A.F."/>
            <person name="Pask A."/>
            <person name="Temple-Smith P."/>
            <person name="Batzer M.A."/>
            <person name="Walker J.A."/>
            <person name="Konkel M.K."/>
            <person name="Harris R.S."/>
            <person name="Whittington C.M."/>
            <person name="Wong E.S."/>
            <person name="Gemmell N.J."/>
            <person name="Buschiazzo E."/>
            <person name="Vargas Jentzsch I.M."/>
            <person name="Merkel A."/>
            <person name="Schmitz J."/>
            <person name="Zemann A."/>
            <person name="Churakov G."/>
            <person name="Kriegs J.O."/>
            <person name="Brosius J."/>
            <person name="Murchison E.P."/>
            <person name="Sachidanandam R."/>
            <person name="Smith C."/>
            <person name="Hannon G.J."/>
            <person name="Tsend-Ayush E."/>
            <person name="McMillan D."/>
            <person name="Attenborough R."/>
            <person name="Rens W."/>
            <person name="Ferguson-Smith M."/>
            <person name="Lefevre C.M."/>
            <person name="Sharp J.A."/>
            <person name="Nicholas K.R."/>
            <person name="Ray D.A."/>
            <person name="Kube M."/>
            <person name="Reinhardt R."/>
            <person name="Pringle T.H."/>
            <person name="Taylor J."/>
            <person name="Jones R.C."/>
            <person name="Nixon B."/>
            <person name="Dacheux J.L."/>
            <person name="Niwa H."/>
            <person name="Sekita Y."/>
            <person name="Huang X."/>
            <person name="Stark A."/>
            <person name="Kheradpour P."/>
            <person name="Kellis M."/>
            <person name="Flicek P."/>
            <person name="Chen Y."/>
            <person name="Webber C."/>
            <person name="Hardison R."/>
            <person name="Nelson J."/>
            <person name="Hallsworth-Pepin K."/>
            <person name="Delehaunty K."/>
            <person name="Markovic C."/>
            <person name="Minx P."/>
            <person name="Feng Y."/>
            <person name="Kremitzki C."/>
            <person name="Mitreva M."/>
            <person name="Glasscock J."/>
            <person name="Wylie T."/>
            <person name="Wohldmann P."/>
            <person name="Thiru P."/>
            <person name="Nhan M.N."/>
            <person name="Pohl C.S."/>
            <person name="Smith S.M."/>
            <person name="Hou S."/>
            <person name="Nefedov M."/>
            <person name="de Jong P.J."/>
            <person name="Renfree M.B."/>
            <person name="Mardis E.R."/>
            <person name="Wilson R.K."/>
        </authorList>
    </citation>
    <scope>NUCLEOTIDE SEQUENCE [LARGE SCALE GENOMIC DNA]</scope>
    <source>
        <strain evidence="8 9">Glennie</strain>
    </source>
</reference>
<dbReference type="InterPro" id="IPR036872">
    <property type="entry name" value="CH_dom_sf"/>
</dbReference>
<name>A0A6I8NBF1_ORNAN</name>
<keyword evidence="2" id="KW-0963">Cytoplasm</keyword>